<dbReference type="PANTHER" id="PTHR30572:SF18">
    <property type="entry name" value="ABC-TYPE MACROLIDE FAMILY EXPORT SYSTEM PERMEASE COMPONENT 2"/>
    <property type="match status" value="1"/>
</dbReference>
<feature type="transmembrane region" description="Helical" evidence="6">
    <location>
        <begin position="274"/>
        <end position="296"/>
    </location>
</feature>
<feature type="transmembrane region" description="Helical" evidence="6">
    <location>
        <begin position="371"/>
        <end position="389"/>
    </location>
</feature>
<dbReference type="PANTHER" id="PTHR30572">
    <property type="entry name" value="MEMBRANE COMPONENT OF TRANSPORTER-RELATED"/>
    <property type="match status" value="1"/>
</dbReference>
<keyword evidence="3 6" id="KW-0812">Transmembrane</keyword>
<dbReference type="GO" id="GO:0022857">
    <property type="term" value="F:transmembrane transporter activity"/>
    <property type="evidence" value="ECO:0007669"/>
    <property type="project" value="TreeGrafter"/>
</dbReference>
<gene>
    <name evidence="9" type="ORF">FUAX_39880</name>
</gene>
<accession>A0AAU9CHB1</accession>
<feature type="transmembrane region" description="Helical" evidence="6">
    <location>
        <begin position="718"/>
        <end position="734"/>
    </location>
</feature>
<dbReference type="AlphaFoldDB" id="A0AAU9CHB1"/>
<feature type="domain" description="MacB-like periplasmic core" evidence="8">
    <location>
        <begin position="405"/>
        <end position="629"/>
    </location>
</feature>
<dbReference type="InterPro" id="IPR003838">
    <property type="entry name" value="ABC3_permease_C"/>
</dbReference>
<keyword evidence="4 6" id="KW-1133">Transmembrane helix</keyword>
<evidence type="ECO:0000313" key="9">
    <source>
        <dbReference type="EMBL" id="BDD11556.1"/>
    </source>
</evidence>
<dbReference type="InterPro" id="IPR025857">
    <property type="entry name" value="MacB_PCD"/>
</dbReference>
<keyword evidence="9" id="KW-0614">Plasmid</keyword>
<evidence type="ECO:0000313" key="10">
    <source>
        <dbReference type="Proteomes" id="UP001348817"/>
    </source>
</evidence>
<evidence type="ECO:0000256" key="6">
    <source>
        <dbReference type="SAM" id="Phobius"/>
    </source>
</evidence>
<protein>
    <submittedName>
        <fullName evidence="9">ABC transporter permease</fullName>
    </submittedName>
</protein>
<keyword evidence="2" id="KW-1003">Cell membrane</keyword>
<dbReference type="GO" id="GO:0005886">
    <property type="term" value="C:plasma membrane"/>
    <property type="evidence" value="ECO:0007669"/>
    <property type="project" value="UniProtKB-SubCell"/>
</dbReference>
<feature type="domain" description="MacB-like periplasmic core" evidence="8">
    <location>
        <begin position="21"/>
        <end position="234"/>
    </location>
</feature>
<dbReference type="InterPro" id="IPR050250">
    <property type="entry name" value="Macrolide_Exporter_MacB"/>
</dbReference>
<dbReference type="KEGG" id="fax:FUAX_39880"/>
<evidence type="ECO:0000256" key="4">
    <source>
        <dbReference type="ARBA" id="ARBA00022989"/>
    </source>
</evidence>
<geneLocation type="plasmid" evidence="9 10">
    <name>pFA1</name>
</geneLocation>
<keyword evidence="5 6" id="KW-0472">Membrane</keyword>
<name>A0AAU9CHB1_9BACT</name>
<evidence type="ECO:0000259" key="8">
    <source>
        <dbReference type="Pfam" id="PF12704"/>
    </source>
</evidence>
<evidence type="ECO:0000256" key="3">
    <source>
        <dbReference type="ARBA" id="ARBA00022692"/>
    </source>
</evidence>
<keyword evidence="10" id="KW-1185">Reference proteome</keyword>
<dbReference type="Pfam" id="PF02687">
    <property type="entry name" value="FtsX"/>
    <property type="match status" value="2"/>
</dbReference>
<dbReference type="Proteomes" id="UP001348817">
    <property type="component" value="Plasmid pFA1"/>
</dbReference>
<feature type="domain" description="ABC3 transporter permease C-terminal" evidence="7">
    <location>
        <begin position="281"/>
        <end position="390"/>
    </location>
</feature>
<comment type="subcellular location">
    <subcellularLocation>
        <location evidence="1">Cell membrane</location>
        <topology evidence="1">Multi-pass membrane protein</topology>
    </subcellularLocation>
</comment>
<evidence type="ECO:0000256" key="5">
    <source>
        <dbReference type="ARBA" id="ARBA00023136"/>
    </source>
</evidence>
<reference evidence="9 10" key="1">
    <citation type="submission" date="2021-12" db="EMBL/GenBank/DDBJ databases">
        <title>Genome sequencing of bacteria with rrn-lacking chromosome and rrn-plasmid.</title>
        <authorList>
            <person name="Anda M."/>
            <person name="Iwasaki W."/>
        </authorList>
    </citation>
    <scope>NUCLEOTIDE SEQUENCE [LARGE SCALE GENOMIC DNA]</scope>
    <source>
        <strain evidence="9 10">DSM 100852</strain>
        <plasmid evidence="9 10">pFA1</plasmid>
    </source>
</reference>
<proteinExistence type="predicted"/>
<feature type="transmembrane region" description="Helical" evidence="6">
    <location>
        <begin position="21"/>
        <end position="42"/>
    </location>
</feature>
<dbReference type="Pfam" id="PF12704">
    <property type="entry name" value="MacB_PCD"/>
    <property type="match status" value="2"/>
</dbReference>
<dbReference type="EMBL" id="AP025315">
    <property type="protein sequence ID" value="BDD11556.1"/>
    <property type="molecule type" value="Genomic_DNA"/>
</dbReference>
<dbReference type="RefSeq" id="WP_338395044.1">
    <property type="nucleotide sequence ID" value="NZ_AP025315.1"/>
</dbReference>
<feature type="domain" description="ABC3 transporter permease C-terminal" evidence="7">
    <location>
        <begin position="665"/>
        <end position="778"/>
    </location>
</feature>
<sequence>MLFYYLKISIRRLLRDRVYSVVNLMGLVLAFVAGLMLFGYAFQAWRTDKGLSNNEQVFHLLVKSEEQAPYWYSGAPYFLSETLAGELPQIQNYTRLKEEQLYLNRAGGKERFKGKVYSTERSFFDIYRFSLLAGSFGEFEHYSGKAVISERMAKRFFGDASAIGKFLPLKDNEDNRYQVVAIMENATSRSSLQADILITFPKTSNEFAYRHKVETSLLLAKGTDSDALVQAIRNIRLREGTERVRKERWTLLPFEDLYLSDLSISGFRNRGNRLYVIGTVAIGVFVLVIALLNVAVSRSVDSEKRRTSDKVRACMGENRKEAWLFTVIELGLLVSVAGALALPMATFLYPWVNRWIGFSEIDTLAIDGRMAVFYVLSLIVCVLILFISSRPFLRRKYSLHTALQLVAGIALLISSGIYLKQIGLMESSFDFFKEGERIAYFRLPHHNKDLDAPITLPWRQDLDMIPEVRTTGRATVLPLRFGGIRHVELRTKNGPEQTVQAVRLTGDDRFTSLYHLELLRGRALNPATFPKTRREKYYSDSPRTVEVLVNEMLVKRLGLEDAPLGRQLRLKKGDTSFKIVGVLRDFHFAPIHMPIEPVFVSAEQLDLQNVMLARIPAKQVPKAKESLRKIYNKYDQGKSPAFSLRILEGGDYYKSELRFGKILTVFTSLGMLIVMLGLFGVSYFTAETRTKEIGIRKANGATTFEILRLLNSSTLKQVAMAFIIAVPIAYYAMGRWLENFAYKTEMSWWIFAGAGLLAGLVALATVSWQSWRAASREPVEALRYE</sequence>
<evidence type="ECO:0000256" key="1">
    <source>
        <dbReference type="ARBA" id="ARBA00004651"/>
    </source>
</evidence>
<feature type="transmembrane region" description="Helical" evidence="6">
    <location>
        <begin position="662"/>
        <end position="686"/>
    </location>
</feature>
<feature type="transmembrane region" description="Helical" evidence="6">
    <location>
        <begin position="746"/>
        <end position="766"/>
    </location>
</feature>
<evidence type="ECO:0000259" key="7">
    <source>
        <dbReference type="Pfam" id="PF02687"/>
    </source>
</evidence>
<evidence type="ECO:0000256" key="2">
    <source>
        <dbReference type="ARBA" id="ARBA00022475"/>
    </source>
</evidence>
<organism evidence="9 10">
    <name type="scientific">Fulvitalea axinellae</name>
    <dbReference type="NCBI Taxonomy" id="1182444"/>
    <lineage>
        <taxon>Bacteria</taxon>
        <taxon>Pseudomonadati</taxon>
        <taxon>Bacteroidota</taxon>
        <taxon>Cytophagia</taxon>
        <taxon>Cytophagales</taxon>
        <taxon>Persicobacteraceae</taxon>
        <taxon>Fulvitalea</taxon>
    </lineage>
</organism>
<feature type="transmembrane region" description="Helical" evidence="6">
    <location>
        <begin position="401"/>
        <end position="419"/>
    </location>
</feature>
<feature type="transmembrane region" description="Helical" evidence="6">
    <location>
        <begin position="322"/>
        <end position="351"/>
    </location>
</feature>